<dbReference type="InterPro" id="IPR005864">
    <property type="entry name" value="ATP_synth_F0_bsu_bac"/>
</dbReference>
<evidence type="ECO:0000256" key="9">
    <source>
        <dbReference type="ARBA" id="ARBA00023136"/>
    </source>
</evidence>
<dbReference type="eggNOG" id="COG0711">
    <property type="taxonomic scope" value="Bacteria"/>
</dbReference>
<evidence type="ECO:0000256" key="2">
    <source>
        <dbReference type="ARBA" id="ARBA00022448"/>
    </source>
</evidence>
<keyword evidence="3 15" id="KW-1003">Cell membrane</keyword>
<comment type="caution">
    <text evidence="18">The sequence shown here is derived from an EMBL/GenBank/DDBJ whole genome shotgun (WGS) entry which is preliminary data.</text>
</comment>
<dbReference type="AlphaFoldDB" id="A0A074KSX6"/>
<keyword evidence="7 15" id="KW-1133">Transmembrane helix</keyword>
<comment type="function">
    <text evidence="12">Component of the F(0) channel, it forms part of the peripheral stalk, linking F(1) to F(0). The b'-subunit is a diverged and duplicated form of b found in plants and photosynthetic bacteria.</text>
</comment>
<dbReference type="Gene3D" id="1.20.5.620">
    <property type="entry name" value="F1F0 ATP synthase subunit B, membrane domain"/>
    <property type="match status" value="1"/>
</dbReference>
<dbReference type="GO" id="GO:0005886">
    <property type="term" value="C:plasma membrane"/>
    <property type="evidence" value="ECO:0007669"/>
    <property type="project" value="UniProtKB-SubCell"/>
</dbReference>
<dbReference type="HAMAP" id="MF_01398">
    <property type="entry name" value="ATP_synth_b_bprime"/>
    <property type="match status" value="1"/>
</dbReference>
<dbReference type="GO" id="GO:0046961">
    <property type="term" value="F:proton-transporting ATPase activity, rotational mechanism"/>
    <property type="evidence" value="ECO:0007669"/>
    <property type="project" value="TreeGrafter"/>
</dbReference>
<evidence type="ECO:0000256" key="4">
    <source>
        <dbReference type="ARBA" id="ARBA00022547"/>
    </source>
</evidence>
<evidence type="ECO:0000256" key="3">
    <source>
        <dbReference type="ARBA" id="ARBA00022475"/>
    </source>
</evidence>
<dbReference type="STRING" id="1048983.EL17_15750"/>
<keyword evidence="9 15" id="KW-0472">Membrane</keyword>
<keyword evidence="6 15" id="KW-0375">Hydrogen ion transport</keyword>
<evidence type="ECO:0000256" key="8">
    <source>
        <dbReference type="ARBA" id="ARBA00023065"/>
    </source>
</evidence>
<comment type="similarity">
    <text evidence="1 15 16">Belongs to the ATPase B chain family.</text>
</comment>
<evidence type="ECO:0000256" key="14">
    <source>
        <dbReference type="ARBA" id="ARBA00037847"/>
    </source>
</evidence>
<keyword evidence="2 15" id="KW-0813">Transport</keyword>
<gene>
    <name evidence="15" type="primary">atpF</name>
    <name evidence="18" type="ORF">EL17_15750</name>
</gene>
<proteinExistence type="inferred from homology"/>
<name>A0A074KSX6_9BACT</name>
<evidence type="ECO:0000256" key="11">
    <source>
        <dbReference type="ARBA" id="ARBA00025198"/>
    </source>
</evidence>
<dbReference type="GO" id="GO:0012505">
    <property type="term" value="C:endomembrane system"/>
    <property type="evidence" value="ECO:0007669"/>
    <property type="project" value="UniProtKB-SubCell"/>
</dbReference>
<evidence type="ECO:0000256" key="12">
    <source>
        <dbReference type="ARBA" id="ARBA00025614"/>
    </source>
</evidence>
<evidence type="ECO:0000256" key="15">
    <source>
        <dbReference type="HAMAP-Rule" id="MF_01398"/>
    </source>
</evidence>
<accession>A0A074KSX6</accession>
<sequence>MDLIVPESGLVIWQALGFIILFILLAKFAWGPIISALDEREQAIESAILAAENARNEMANLKSQNETLLQEARLERDQLIQKASEASARMIEEAKEEANKVGAQMIENAKAVIETEKQAALAEVRTQVAILSLQVSEKLLRRELKDTASHKALVDEFVNDLKLN</sequence>
<evidence type="ECO:0000313" key="18">
    <source>
        <dbReference type="EMBL" id="KEO73061.1"/>
    </source>
</evidence>
<dbReference type="InterPro" id="IPR002146">
    <property type="entry name" value="ATP_synth_b/b'su_bac/chlpt"/>
</dbReference>
<dbReference type="NCBIfam" id="TIGR01144">
    <property type="entry name" value="ATP_synt_b"/>
    <property type="match status" value="1"/>
</dbReference>
<keyword evidence="8 15" id="KW-0406">Ion transport</keyword>
<keyword evidence="18" id="KW-0378">Hydrolase</keyword>
<evidence type="ECO:0000256" key="13">
    <source>
        <dbReference type="ARBA" id="ARBA00026054"/>
    </source>
</evidence>
<dbReference type="RefSeq" id="WP_035076331.1">
    <property type="nucleotide sequence ID" value="NZ_JMIH01000023.1"/>
</dbReference>
<dbReference type="GO" id="GO:0016787">
    <property type="term" value="F:hydrolase activity"/>
    <property type="evidence" value="ECO:0007669"/>
    <property type="project" value="UniProtKB-KW"/>
</dbReference>
<keyword evidence="17" id="KW-0175">Coiled coil</keyword>
<reference evidence="18 19" key="1">
    <citation type="submission" date="2014-04" db="EMBL/GenBank/DDBJ databases">
        <title>Characterization and application of a salt tolerant electro-active bacterium.</title>
        <authorList>
            <person name="Yang L."/>
            <person name="Wei S."/>
            <person name="Tay Q.X.M."/>
        </authorList>
    </citation>
    <scope>NUCLEOTIDE SEQUENCE [LARGE SCALE GENOMIC DNA]</scope>
    <source>
        <strain evidence="18 19">LY1</strain>
    </source>
</reference>
<evidence type="ECO:0000256" key="5">
    <source>
        <dbReference type="ARBA" id="ARBA00022692"/>
    </source>
</evidence>
<dbReference type="CDD" id="cd06503">
    <property type="entry name" value="ATP-synt_Fo_b"/>
    <property type="match status" value="1"/>
</dbReference>
<dbReference type="Proteomes" id="UP000027821">
    <property type="component" value="Unassembled WGS sequence"/>
</dbReference>
<evidence type="ECO:0000256" key="10">
    <source>
        <dbReference type="ARBA" id="ARBA00023310"/>
    </source>
</evidence>
<feature type="coiled-coil region" evidence="17">
    <location>
        <begin position="37"/>
        <end position="100"/>
    </location>
</feature>
<keyword evidence="19" id="KW-1185">Reference proteome</keyword>
<comment type="subunit">
    <text evidence="13">F-type ATPases have 2 components, F(1) - the catalytic core - and F(0) - the membrane proton channel. F(1) has five subunits: alpha(3), beta(3), gamma(1), delta(1), epsilon(1). F(0) has four main subunits: a(1), b(2) and c(10-14). The alpha and beta chains form an alternating ring which encloses part of the gamma chain. F(1) is attached to F(0) by a central stalk formed by the gamma and epsilon chains, while a peripheral stalk is formed by the delta and b chains.</text>
</comment>
<keyword evidence="10 15" id="KW-0066">ATP synthesis</keyword>
<dbReference type="OrthoDB" id="9795289at2"/>
<evidence type="ECO:0000256" key="1">
    <source>
        <dbReference type="ARBA" id="ARBA00005513"/>
    </source>
</evidence>
<dbReference type="InterPro" id="IPR050059">
    <property type="entry name" value="ATP_synthase_B_chain"/>
</dbReference>
<dbReference type="InterPro" id="IPR028987">
    <property type="entry name" value="ATP_synth_B-like_membr_sf"/>
</dbReference>
<organism evidence="18 19">
    <name type="scientific">Anditalea andensis</name>
    <dbReference type="NCBI Taxonomy" id="1048983"/>
    <lineage>
        <taxon>Bacteria</taxon>
        <taxon>Pseudomonadati</taxon>
        <taxon>Bacteroidota</taxon>
        <taxon>Cytophagia</taxon>
        <taxon>Cytophagales</taxon>
        <taxon>Cytophagaceae</taxon>
        <taxon>Anditalea</taxon>
    </lineage>
</organism>
<keyword evidence="4 15" id="KW-0138">CF(0)</keyword>
<comment type="function">
    <text evidence="11 15">F(1)F(0) ATP synthase produces ATP from ADP in the presence of a proton or sodium gradient. F-type ATPases consist of two structural domains, F(1) containing the extramembraneous catalytic core and F(0) containing the membrane proton channel, linked together by a central stalk and a peripheral stalk. During catalysis, ATP synthesis in the catalytic domain of F(1) is coupled via a rotary mechanism of the central stalk subunits to proton translocation.</text>
</comment>
<evidence type="ECO:0000256" key="16">
    <source>
        <dbReference type="RuleBase" id="RU003848"/>
    </source>
</evidence>
<dbReference type="Pfam" id="PF00430">
    <property type="entry name" value="ATP-synt_B"/>
    <property type="match status" value="1"/>
</dbReference>
<comment type="subunit">
    <text evidence="15">F-type ATPases have 2 components, F(1) - the catalytic core - and F(0) - the membrane proton channel. F(1) has five subunits: alpha(3), beta(3), gamma(1), delta(1), epsilon(1). F(0) has three main subunits: a(1), b(2) and c(10-14). The alpha and beta chains form an alternating ring which encloses part of the gamma chain. F(1) is attached to F(0) by a central stalk formed by the gamma and epsilon chains, while a peripheral stalk is formed by the delta and b chains.</text>
</comment>
<protein>
    <recommendedName>
        <fullName evidence="15">ATP synthase subunit b</fullName>
    </recommendedName>
    <alternativeName>
        <fullName evidence="15">ATP synthase F(0) sector subunit b</fullName>
    </alternativeName>
    <alternativeName>
        <fullName evidence="15">ATPase subunit I</fullName>
    </alternativeName>
    <alternativeName>
        <fullName evidence="15">F-type ATPase subunit b</fullName>
        <shortName evidence="15">F-ATPase subunit b</shortName>
    </alternativeName>
</protein>
<evidence type="ECO:0000256" key="7">
    <source>
        <dbReference type="ARBA" id="ARBA00022989"/>
    </source>
</evidence>
<dbReference type="SUPFAM" id="SSF81573">
    <property type="entry name" value="F1F0 ATP synthase subunit B, membrane domain"/>
    <property type="match status" value="1"/>
</dbReference>
<evidence type="ECO:0000256" key="6">
    <source>
        <dbReference type="ARBA" id="ARBA00022781"/>
    </source>
</evidence>
<dbReference type="PANTHER" id="PTHR33445">
    <property type="entry name" value="ATP SYNTHASE SUBUNIT B', CHLOROPLASTIC"/>
    <property type="match status" value="1"/>
</dbReference>
<dbReference type="GO" id="GO:0045259">
    <property type="term" value="C:proton-transporting ATP synthase complex"/>
    <property type="evidence" value="ECO:0007669"/>
    <property type="project" value="UniProtKB-KW"/>
</dbReference>
<dbReference type="GO" id="GO:0046933">
    <property type="term" value="F:proton-transporting ATP synthase activity, rotational mechanism"/>
    <property type="evidence" value="ECO:0007669"/>
    <property type="project" value="UniProtKB-UniRule"/>
</dbReference>
<evidence type="ECO:0000256" key="17">
    <source>
        <dbReference type="SAM" id="Coils"/>
    </source>
</evidence>
<evidence type="ECO:0000313" key="19">
    <source>
        <dbReference type="Proteomes" id="UP000027821"/>
    </source>
</evidence>
<keyword evidence="5 15" id="KW-0812">Transmembrane</keyword>
<comment type="subcellular location">
    <subcellularLocation>
        <location evidence="15">Cell membrane</location>
        <topology evidence="15">Single-pass membrane protein</topology>
    </subcellularLocation>
    <subcellularLocation>
        <location evidence="14">Endomembrane system</location>
        <topology evidence="14">Single-pass membrane protein</topology>
    </subcellularLocation>
</comment>
<dbReference type="EMBL" id="JMIH01000023">
    <property type="protein sequence ID" value="KEO73061.1"/>
    <property type="molecule type" value="Genomic_DNA"/>
</dbReference>
<feature type="transmembrane region" description="Helical" evidence="15">
    <location>
        <begin position="12"/>
        <end position="30"/>
    </location>
</feature>
<dbReference type="PANTHER" id="PTHR33445:SF1">
    <property type="entry name" value="ATP SYNTHASE SUBUNIT B"/>
    <property type="match status" value="1"/>
</dbReference>